<dbReference type="SUPFAM" id="SSF46785">
    <property type="entry name" value="Winged helix' DNA-binding domain"/>
    <property type="match status" value="1"/>
</dbReference>
<evidence type="ECO:0000259" key="4">
    <source>
        <dbReference type="PROSITE" id="PS50956"/>
    </source>
</evidence>
<dbReference type="InterPro" id="IPR019887">
    <property type="entry name" value="Tscrpt_reg_AsnC/Lrp_C"/>
</dbReference>
<protein>
    <submittedName>
        <fullName evidence="5">Lrp/AsnC ligand binding domain-containing protein</fullName>
    </submittedName>
</protein>
<name>A0ABW3HY08_9FLAO</name>
<reference evidence="6" key="1">
    <citation type="journal article" date="2019" name="Int. J. Syst. Evol. Microbiol.">
        <title>The Global Catalogue of Microorganisms (GCM) 10K type strain sequencing project: providing services to taxonomists for standard genome sequencing and annotation.</title>
        <authorList>
            <consortium name="The Broad Institute Genomics Platform"/>
            <consortium name="The Broad Institute Genome Sequencing Center for Infectious Disease"/>
            <person name="Wu L."/>
            <person name="Ma J."/>
        </authorList>
    </citation>
    <scope>NUCLEOTIDE SEQUENCE [LARGE SCALE GENOMIC DNA]</scope>
    <source>
        <strain evidence="6">CCUG 62114</strain>
    </source>
</reference>
<gene>
    <name evidence="5" type="ORF">ACFQ1O_00340</name>
</gene>
<dbReference type="Gene3D" id="1.10.10.10">
    <property type="entry name" value="Winged helix-like DNA-binding domain superfamily/Winged helix DNA-binding domain"/>
    <property type="match status" value="1"/>
</dbReference>
<dbReference type="RefSeq" id="WP_377712124.1">
    <property type="nucleotide sequence ID" value="NZ_JBHTJM010000001.1"/>
</dbReference>
<dbReference type="InterPro" id="IPR036390">
    <property type="entry name" value="WH_DNA-bd_sf"/>
</dbReference>
<dbReference type="InterPro" id="IPR019888">
    <property type="entry name" value="Tscrpt_reg_AsnC-like"/>
</dbReference>
<organism evidence="5 6">
    <name type="scientific">Pseudofulvibacter geojedonensis</name>
    <dbReference type="NCBI Taxonomy" id="1123758"/>
    <lineage>
        <taxon>Bacteria</taxon>
        <taxon>Pseudomonadati</taxon>
        <taxon>Bacteroidota</taxon>
        <taxon>Flavobacteriia</taxon>
        <taxon>Flavobacteriales</taxon>
        <taxon>Flavobacteriaceae</taxon>
        <taxon>Pseudofulvibacter</taxon>
    </lineage>
</organism>
<dbReference type="InterPro" id="IPR000485">
    <property type="entry name" value="AsnC-type_HTH_dom"/>
</dbReference>
<accession>A0ABW3HY08</accession>
<dbReference type="InterPro" id="IPR011008">
    <property type="entry name" value="Dimeric_a/b-barrel"/>
</dbReference>
<evidence type="ECO:0000313" key="5">
    <source>
        <dbReference type="EMBL" id="MFD0962447.1"/>
    </source>
</evidence>
<dbReference type="SUPFAM" id="SSF54909">
    <property type="entry name" value="Dimeric alpha+beta barrel"/>
    <property type="match status" value="1"/>
</dbReference>
<proteinExistence type="predicted"/>
<keyword evidence="6" id="KW-1185">Reference proteome</keyword>
<dbReference type="EMBL" id="JBHTJM010000001">
    <property type="protein sequence ID" value="MFD0962447.1"/>
    <property type="molecule type" value="Genomic_DNA"/>
</dbReference>
<dbReference type="Proteomes" id="UP001596997">
    <property type="component" value="Unassembled WGS sequence"/>
</dbReference>
<evidence type="ECO:0000256" key="1">
    <source>
        <dbReference type="ARBA" id="ARBA00023015"/>
    </source>
</evidence>
<keyword evidence="1" id="KW-0805">Transcription regulation</keyword>
<dbReference type="SMART" id="SM00344">
    <property type="entry name" value="HTH_ASNC"/>
    <property type="match status" value="1"/>
</dbReference>
<evidence type="ECO:0000256" key="3">
    <source>
        <dbReference type="ARBA" id="ARBA00023163"/>
    </source>
</evidence>
<dbReference type="PANTHER" id="PTHR30154:SF34">
    <property type="entry name" value="TRANSCRIPTIONAL REGULATOR AZLB"/>
    <property type="match status" value="1"/>
</dbReference>
<keyword evidence="2" id="KW-0238">DNA-binding</keyword>
<evidence type="ECO:0000256" key="2">
    <source>
        <dbReference type="ARBA" id="ARBA00023125"/>
    </source>
</evidence>
<keyword evidence="3" id="KW-0804">Transcription</keyword>
<evidence type="ECO:0000313" key="6">
    <source>
        <dbReference type="Proteomes" id="UP001596997"/>
    </source>
</evidence>
<dbReference type="PRINTS" id="PR00033">
    <property type="entry name" value="HTHASNC"/>
</dbReference>
<dbReference type="Gene3D" id="3.30.70.920">
    <property type="match status" value="1"/>
</dbReference>
<dbReference type="Pfam" id="PF13404">
    <property type="entry name" value="HTH_AsnC-type"/>
    <property type="match status" value="1"/>
</dbReference>
<feature type="domain" description="HTH asnC-type" evidence="4">
    <location>
        <begin position="5"/>
        <end position="66"/>
    </location>
</feature>
<dbReference type="PANTHER" id="PTHR30154">
    <property type="entry name" value="LEUCINE-RESPONSIVE REGULATORY PROTEIN"/>
    <property type="match status" value="1"/>
</dbReference>
<dbReference type="Pfam" id="PF01037">
    <property type="entry name" value="AsnC_trans_reg"/>
    <property type="match status" value="1"/>
</dbReference>
<dbReference type="InterPro" id="IPR036388">
    <property type="entry name" value="WH-like_DNA-bd_sf"/>
</dbReference>
<sequence length="151" mass="17373">MNFHLDSTDKKILKHLIKDARIKVVDIASFVGVTSAAIHQRIGKIKRGGIIKEFTLRLDEKKLGYATCAFVGVFLDKNSNYEQIINQLKRIEEVVEAHYTTGEYGLFVKLYTKDNDHLMTVLNKKIKQIKEVTRTETFISLEEPINRSISF</sequence>
<dbReference type="PROSITE" id="PS50956">
    <property type="entry name" value="HTH_ASNC_2"/>
    <property type="match status" value="1"/>
</dbReference>
<comment type="caution">
    <text evidence="5">The sequence shown here is derived from an EMBL/GenBank/DDBJ whole genome shotgun (WGS) entry which is preliminary data.</text>
</comment>